<keyword evidence="2" id="KW-0132">Cell division</keyword>
<dbReference type="GO" id="GO:0003688">
    <property type="term" value="F:DNA replication origin binding"/>
    <property type="evidence" value="ECO:0007669"/>
    <property type="project" value="TreeGrafter"/>
</dbReference>
<feature type="domain" description="AAA+ ATPase" evidence="7">
    <location>
        <begin position="199"/>
        <end position="346"/>
    </location>
</feature>
<dbReference type="AlphaFoldDB" id="A0A4Z0YEC4"/>
<dbReference type="PANTHER" id="PTHR10763">
    <property type="entry name" value="CELL DIVISION CONTROL PROTEIN 6-RELATED"/>
    <property type="match status" value="1"/>
</dbReference>
<protein>
    <recommendedName>
        <fullName evidence="5">Cell division control protein</fullName>
    </recommendedName>
</protein>
<evidence type="ECO:0000313" key="8">
    <source>
        <dbReference type="EMBL" id="TGJ78248.1"/>
    </source>
</evidence>
<dbReference type="Gene3D" id="1.10.10.10">
    <property type="entry name" value="Winged helix-like DNA-binding domain superfamily/Winged helix DNA-binding domain"/>
    <property type="match status" value="1"/>
</dbReference>
<evidence type="ECO:0000256" key="6">
    <source>
        <dbReference type="SAM" id="MobiDB-lite"/>
    </source>
</evidence>
<dbReference type="OrthoDB" id="1926878at2759"/>
<evidence type="ECO:0000256" key="1">
    <source>
        <dbReference type="ARBA" id="ARBA00006184"/>
    </source>
</evidence>
<evidence type="ECO:0000256" key="4">
    <source>
        <dbReference type="ARBA" id="ARBA00023306"/>
    </source>
</evidence>
<comment type="caution">
    <text evidence="8">The sequence shown here is derived from an EMBL/GenBank/DDBJ whole genome shotgun (WGS) entry which is preliminary data.</text>
</comment>
<dbReference type="SUPFAM" id="SSF52540">
    <property type="entry name" value="P-loop containing nucleoside triphosphate hydrolases"/>
    <property type="match status" value="1"/>
</dbReference>
<dbReference type="PIRSF" id="PIRSF001767">
    <property type="entry name" value="Cdc6"/>
    <property type="match status" value="1"/>
</dbReference>
<name>A0A4Z0YEC4_9PEZI</name>
<dbReference type="GO" id="GO:0051301">
    <property type="term" value="P:cell division"/>
    <property type="evidence" value="ECO:0007669"/>
    <property type="project" value="UniProtKB-UniRule"/>
</dbReference>
<dbReference type="GO" id="GO:0005634">
    <property type="term" value="C:nucleus"/>
    <property type="evidence" value="ECO:0007669"/>
    <property type="project" value="UniProtKB-SubCell"/>
</dbReference>
<evidence type="ECO:0000313" key="9">
    <source>
        <dbReference type="Proteomes" id="UP000297716"/>
    </source>
</evidence>
<dbReference type="Pfam" id="PF22606">
    <property type="entry name" value="Cdc6-ORC-like_ATPase_lid"/>
    <property type="match status" value="1"/>
</dbReference>
<comment type="similarity">
    <text evidence="1 5">Belongs to the CDC6/cdc18 family.</text>
</comment>
<evidence type="ECO:0000256" key="3">
    <source>
        <dbReference type="ARBA" id="ARBA00022705"/>
    </source>
</evidence>
<dbReference type="GO" id="GO:0006270">
    <property type="term" value="P:DNA replication initiation"/>
    <property type="evidence" value="ECO:0007669"/>
    <property type="project" value="UniProtKB-UniRule"/>
</dbReference>
<dbReference type="PANTHER" id="PTHR10763:SF26">
    <property type="entry name" value="CELL DIVISION CONTROL PROTEIN 6 HOMOLOG"/>
    <property type="match status" value="1"/>
</dbReference>
<keyword evidence="4" id="KW-0131">Cell cycle</keyword>
<feature type="region of interest" description="Disordered" evidence="6">
    <location>
        <begin position="426"/>
        <end position="449"/>
    </location>
</feature>
<reference evidence="8 9" key="1">
    <citation type="submission" date="2019-03" db="EMBL/GenBank/DDBJ databases">
        <title>Draft genome sequence of Xylaria hypoxylon DSM 108379, a ubiquitous saprotrophic-parasitic fungi on hardwood.</title>
        <authorList>
            <person name="Buettner E."/>
            <person name="Leonhardt S."/>
            <person name="Gebauer A.M."/>
            <person name="Liers C."/>
            <person name="Hofrichter M."/>
            <person name="Kellner H."/>
        </authorList>
    </citation>
    <scope>NUCLEOTIDE SEQUENCE [LARGE SCALE GENOMIC DNA]</scope>
    <source>
        <strain evidence="8 9">DSM 108379</strain>
    </source>
</reference>
<evidence type="ECO:0000256" key="5">
    <source>
        <dbReference type="PIRNR" id="PIRNR001767"/>
    </source>
</evidence>
<accession>A0A4Z0YEC4</accession>
<dbReference type="CDD" id="cd00009">
    <property type="entry name" value="AAA"/>
    <property type="match status" value="1"/>
</dbReference>
<dbReference type="InterPro" id="IPR036388">
    <property type="entry name" value="WH-like_DNA-bd_sf"/>
</dbReference>
<dbReference type="EMBL" id="SKBN01000426">
    <property type="protein sequence ID" value="TGJ78248.1"/>
    <property type="molecule type" value="Genomic_DNA"/>
</dbReference>
<dbReference type="InterPro" id="IPR041664">
    <property type="entry name" value="AAA_16"/>
</dbReference>
<dbReference type="InterPro" id="IPR027417">
    <property type="entry name" value="P-loop_NTPase"/>
</dbReference>
<gene>
    <name evidence="8" type="ORF">E0Z10_g10515</name>
</gene>
<dbReference type="Gene3D" id="1.10.8.60">
    <property type="match status" value="1"/>
</dbReference>
<evidence type="ECO:0000256" key="2">
    <source>
        <dbReference type="ARBA" id="ARBA00022618"/>
    </source>
</evidence>
<evidence type="ECO:0000259" key="7">
    <source>
        <dbReference type="SMART" id="SM00382"/>
    </source>
</evidence>
<keyword evidence="9" id="KW-1185">Reference proteome</keyword>
<dbReference type="Pfam" id="PF13191">
    <property type="entry name" value="AAA_16"/>
    <property type="match status" value="1"/>
</dbReference>
<dbReference type="InterPro" id="IPR003593">
    <property type="entry name" value="AAA+_ATPase"/>
</dbReference>
<dbReference type="Proteomes" id="UP000297716">
    <property type="component" value="Unassembled WGS sequence"/>
</dbReference>
<dbReference type="GO" id="GO:0033314">
    <property type="term" value="P:mitotic DNA replication checkpoint signaling"/>
    <property type="evidence" value="ECO:0007669"/>
    <property type="project" value="TreeGrafter"/>
</dbReference>
<dbReference type="SMART" id="SM00382">
    <property type="entry name" value="AAA"/>
    <property type="match status" value="1"/>
</dbReference>
<dbReference type="InterPro" id="IPR050311">
    <property type="entry name" value="ORC1/CDC6"/>
</dbReference>
<dbReference type="InterPro" id="IPR054425">
    <property type="entry name" value="Cdc6_ORC1-like_ATPase_lid"/>
</dbReference>
<dbReference type="FunFam" id="3.40.50.300:FF:000547">
    <property type="entry name" value="Cell division control protein"/>
    <property type="match status" value="1"/>
</dbReference>
<dbReference type="InterPro" id="IPR016314">
    <property type="entry name" value="Cdc6/18"/>
</dbReference>
<keyword evidence="3" id="KW-0235">DNA replication</keyword>
<proteinExistence type="inferred from homology"/>
<organism evidence="8 9">
    <name type="scientific">Xylaria hypoxylon</name>
    <dbReference type="NCBI Taxonomy" id="37992"/>
    <lineage>
        <taxon>Eukaryota</taxon>
        <taxon>Fungi</taxon>
        <taxon>Dikarya</taxon>
        <taxon>Ascomycota</taxon>
        <taxon>Pezizomycotina</taxon>
        <taxon>Sordariomycetes</taxon>
        <taxon>Xylariomycetidae</taxon>
        <taxon>Xylariales</taxon>
        <taxon>Xylariaceae</taxon>
        <taxon>Xylaria</taxon>
    </lineage>
</organism>
<dbReference type="STRING" id="37992.A0A4Z0YEC4"/>
<dbReference type="Gene3D" id="3.40.50.300">
    <property type="entry name" value="P-loop containing nucleotide triphosphate hydrolases"/>
    <property type="match status" value="1"/>
</dbReference>
<sequence length="645" mass="71013">MPASTLGKRSRRAVDIELADPLAKRTRRQTRSSILNDENVDPEAVTIRDDTDGCDTPTTHETIHDITEITEQTFPSTPSKRASRVKDGRQGVYYSKPDSEAQFLTSNCTDFKLVTPSTPRFRDVLSRVPVTPRHRVMSTGKIFKRQTPHTPSTPAAIQTVYHHARHLFSRSADPGQLTGRDDERQHLTQFLQRCKTSKPSGCIYVSGPPGTGKSAMVNEVTQTVANSTPIKKAYVNCMSIKSSKDLYETLLEQLADTSNLPDGDAATLIENLLMPRKKSTSVYLVILDEIDHILTLDLESLYKVFEWSMRKTSRLLLVGIANALDLTDRFLPRLKSRNLKPELLPFLPYSAAQIKTIITGRLKSLVPEGSPLPFIHPAAIELCSRKVSSQTGDLRKAFEICRRAIDLVEMETKQKHEAEVKEKILLATPSRRPLGEKSNLSSPSRDAPTKDASLMLASSLKTLTIENAPRVSIAHLNKITAAAFSNGTSQRLKTLNLQQKAALCSLMALEKRNKASRSAILFQSPSKSPSKSQTAAPTIKLLYETYNVLCTRDSVLHPLSGSEFREVVGSLETLSLVSEVDGKTGSLTMLQTPSKRSKRAGFAAGVGLVDERKVASCVGEKELEQAIEGLGTDILRSILSGEALD</sequence>